<dbReference type="GO" id="GO:0019887">
    <property type="term" value="F:protein kinase regulator activity"/>
    <property type="evidence" value="ECO:0007669"/>
    <property type="project" value="TreeGrafter"/>
</dbReference>
<feature type="domain" description="TOG" evidence="3">
    <location>
        <begin position="2416"/>
        <end position="2656"/>
    </location>
</feature>
<name>A0AAD3D5D6_9STRA</name>
<dbReference type="PANTHER" id="PTHR23346">
    <property type="entry name" value="TRANSLATIONAL ACTIVATOR GCN1-RELATED"/>
    <property type="match status" value="1"/>
</dbReference>
<proteinExistence type="predicted"/>
<dbReference type="InterPro" id="IPR016024">
    <property type="entry name" value="ARM-type_fold"/>
</dbReference>
<evidence type="ECO:0000259" key="3">
    <source>
        <dbReference type="SMART" id="SM01349"/>
    </source>
</evidence>
<dbReference type="GO" id="GO:0005829">
    <property type="term" value="C:cytosol"/>
    <property type="evidence" value="ECO:0007669"/>
    <property type="project" value="TreeGrafter"/>
</dbReference>
<feature type="repeat" description="HEAT" evidence="2">
    <location>
        <begin position="1712"/>
        <end position="1750"/>
    </location>
</feature>
<sequence length="2750" mass="297453">MSVSESELSELLTSFVSPSLDALSLNEEDNELSSLHSRLTTIFQDPSNSQLIQEIKLPPQKSKYSKLRTCQLFLKYDLSKVLKILSKAKVFLMDSIMQETIDESALLEYLNEEYYFVVLPLLKNNSHYQEFVNFTLQKFPNGDKVSLMHSYIALLNQEQIQDFLSAAMLKLKANPESSLETITSVVKYMNKSFTIDNMEINKVAQKFVIHSKKEMRQWGSILLGQLGCLNSDVVQELALLLENKSEVKVTTAEHRLGVYNALTTIAQQQNECTAHSEVLEAIVKLLKKETGSAKEAANLALLHWMQSYKLSESTATLKGYDMALLYLAEPILNMKTGSNVISSEVKFRLGNLIKSMEYNTVHAILLNMISLLYKKKADGDAFVKGLKAIVDAALKKYKNSKLVAQADGLLCLFMLLLCIQEQGLTSVANFEKALGVNAVKVFTGDASDSFLYGQAMMDSFATDTTVQQLLHRSVVLYTKLMHKACDLDSKSFKGIVTLKKNTVSAAAEAVAACVVQSSASNDAVDVESSIKTLLTYASSQDCVGDALVKAIFDYANGLETDAIDATRVRSIASLLYKETTTSDAFTNCMVLAHAGTLPNTDDEELAEELESAVTDMILGSSLDLNTAIATIADRMVVCGAMSKENDEATTNIGTFVHTSTLSLITTLGKIAGTYDEELTDPEEEESKACIFAWNLCVKELANKVAAQLSAARDKIEDLSSEDVGLYYSKEGELYIPKNVIIKDQNKGKQLSEDEEWELQVKKDLAAKKNQDAVPSLSSEDKGKIEEQTAERNRIKNLVECNFTRSLSMVQAICMSDIEVGNSILSVMSLAVTLAAISNSEILSSELLKKASYDTICKLAECVYEIDEEVTEDVAKALILAQKRVKDSDAKNLVEVVPFPAKCEEATIIIAEMEDYGDTLSENSFSFLFPIIRAALTGPRTTSGCEDALKILERHAELIDVDGPVKDLRKDMGAAVLELLSHDRSIAYKEPTPTEALVAVYTSGKKPSASELAPLLSESGALGVKSCRIASMTTFAAMIEAHPKLLKTNPVVENRIFVNCFAKDEDIKAEAVRAWKLANNVNEDDDELSAPSKIYAVALVPLLSHKNKDIAKAAATAYAFGIQQYPDAAEKSFNRLFTAYIDSYATVAEGTSSDNAGLSMDTTPALPSAPVAAAPKKKKAPKLDIGTVKKKPVQKKKGGSVMASLTKTAATKKKKKAPSAMSSFAPKKKERTIDQDDLMSQFAPVAAVEKKLEEKDSPDKISIRSGVLEVLDALSSSSSKVQLDVSHLKLLVGFLMAYGLADINENVRSTASSALRDCVASDSAKEAMDFLLPLLEKTLKDGKADTSCLGSLPTEKVLDDTNATDHRKEGVVIALGSAAIHLDDKADVDKINETLKMLINALSTPSESVQASVALCVAKLMKKGDLKTQTETLLEEQLNECLHGKSLASRRGAAYGISAIVKGSGIASLKKFSVVKQLEEACNDGSASTKEGALFAIELLSARLGLLFEPYVIVLLPALLKSFSDSSDHVRNAAKNSVGLIMSKLSGHGVKLLVPAVLAGLEEDDWRTKQASIHMLGSMSHCAPKQLASCLPNIVPKLTEAFSDTHPKVKSSASSSLSEISKVIRNPEISEIASSLLNALTDPSTTVNALESLIETEFLHAIDAASLSLIVPVIHRGLRDRAATTKRYGALIAGNIVTMINDPKDFVPYLPILLPDLKSVLLDPIPDCRSISAKAIGSLTRSLGEATFPDLRPWLVETLRGGSGTSVERSGAAQGLTELLCAGGTGLVNEVMKEDILPLIDHPKACTREGVLWVLTFLPSSLGQAFAPLIDVSFPALISGLSDENESVRDVAMRAGRVTIRSHGKAHIDKILPSLEDGLGNEDYRIRAASLNLLGDLLATLAGTRVSKGDIDTQEDIRQAEKAQAQIALALGPDTRKRVLSGLYLRRSDTTAVVRQAAVMVWKSVVSVTPRTLREILDALVELIVNALASGHPDHTQVAGRCLGDIVSKLGDAVLPEIMPILSDALHRGDVHTRLGACVGLTEVIACSTKEQITKYLDILVKVVDEALCDGDEEVRKMAATCFQNLYNEVGNKAFDEIVPQLLAAMEGGDEDSRARAVNGITGILSVRSKELLPYLISRLIKKRPITANQAAALGSITSVTGNVIHSYFGTIIPNLLAELTDLFDEELDEEEITKEEAIRKCFCDIAANVAGPGVNVLIGEVASKCGSDKEGTRKEGCWMMQTIVEERKDLDDFYEQIPIILRELLYRLNDESKKVLVATNSALSALSKHVPAEELVNHVEFIRNLLASMVSDARRRKGGVGDGEFLLPGFNMPKGLEPLLPIYQRGILYGDASIREVSAAGLGELINITATKFLAGPFIIKVTGPLLRIVGDRNPSAVKIAIIKTLGLILSKGGPALRAFVPQFQTTFLKALSDPSRQVRIEAIKAFALLMPLSTRLDPLIKELVSTSLGNGAASSLDSSAGVVAIQTATLEALAIVLKYGGKKAKLPTSIPSALDAGKEMLFHEDDGVRTGAAKVIGAACELTEIDEVNEVAAALLAEDDSSPEHKHGKASLVHYLLASSAGKSLLPDIVDDMANICKTSMSDDTSLVREAACTASGAVIGSVRGEDINKYITLLKSSIIKNMDPKESIEILKSMAKGLAVSVQLNPDLFVNKNTLPLLDAALKCSMKGQQRVQLAFNDFLWLALDVEHGESGIDDYCNLAMFENSKQMKQLYTKVLTRIKTVDIDAMA</sequence>
<protein>
    <recommendedName>
        <fullName evidence="3">TOG domain-containing protein</fullName>
    </recommendedName>
</protein>
<dbReference type="GO" id="GO:0006417">
    <property type="term" value="P:regulation of translation"/>
    <property type="evidence" value="ECO:0007669"/>
    <property type="project" value="TreeGrafter"/>
</dbReference>
<comment type="caution">
    <text evidence="4">The sequence shown here is derived from an EMBL/GenBank/DDBJ whole genome shotgun (WGS) entry which is preliminary data.</text>
</comment>
<feature type="repeat" description="HEAT" evidence="2">
    <location>
        <begin position="1593"/>
        <end position="1630"/>
    </location>
</feature>
<dbReference type="PANTHER" id="PTHR23346:SF7">
    <property type="entry name" value="STALLED RIBOSOME SENSOR GCN1"/>
    <property type="match status" value="1"/>
</dbReference>
<dbReference type="Pfam" id="PF24984">
    <property type="entry name" value="HEAT_EF3_GNC1"/>
    <property type="match status" value="1"/>
</dbReference>
<dbReference type="SMART" id="SM01349">
    <property type="entry name" value="TOG"/>
    <property type="match status" value="2"/>
</dbReference>
<dbReference type="SUPFAM" id="SSF48371">
    <property type="entry name" value="ARM repeat"/>
    <property type="match status" value="4"/>
</dbReference>
<organism evidence="4 5">
    <name type="scientific">Chaetoceros tenuissimus</name>
    <dbReference type="NCBI Taxonomy" id="426638"/>
    <lineage>
        <taxon>Eukaryota</taxon>
        <taxon>Sar</taxon>
        <taxon>Stramenopiles</taxon>
        <taxon>Ochrophyta</taxon>
        <taxon>Bacillariophyta</taxon>
        <taxon>Coscinodiscophyceae</taxon>
        <taxon>Chaetocerotophycidae</taxon>
        <taxon>Chaetocerotales</taxon>
        <taxon>Chaetocerotaceae</taxon>
        <taxon>Chaetoceros</taxon>
    </lineage>
</organism>
<evidence type="ECO:0000313" key="5">
    <source>
        <dbReference type="Proteomes" id="UP001054902"/>
    </source>
</evidence>
<evidence type="ECO:0000256" key="1">
    <source>
        <dbReference type="ARBA" id="ARBA00022737"/>
    </source>
</evidence>
<dbReference type="Proteomes" id="UP001054902">
    <property type="component" value="Unassembled WGS sequence"/>
</dbReference>
<dbReference type="InterPro" id="IPR034085">
    <property type="entry name" value="TOG"/>
</dbReference>
<reference evidence="4 5" key="1">
    <citation type="journal article" date="2021" name="Sci. Rep.">
        <title>The genome of the diatom Chaetoceros tenuissimus carries an ancient integrated fragment of an extant virus.</title>
        <authorList>
            <person name="Hongo Y."/>
            <person name="Kimura K."/>
            <person name="Takaki Y."/>
            <person name="Yoshida Y."/>
            <person name="Baba S."/>
            <person name="Kobayashi G."/>
            <person name="Nagasaki K."/>
            <person name="Hano T."/>
            <person name="Tomaru Y."/>
        </authorList>
    </citation>
    <scope>NUCLEOTIDE SEQUENCE [LARGE SCALE GENOMIC DNA]</scope>
    <source>
        <strain evidence="4 5">NIES-3715</strain>
    </source>
</reference>
<dbReference type="InterPro" id="IPR021133">
    <property type="entry name" value="HEAT_type_2"/>
</dbReference>
<feature type="domain" description="TOG" evidence="3">
    <location>
        <begin position="1424"/>
        <end position="1652"/>
    </location>
</feature>
<accession>A0AAD3D5D6</accession>
<dbReference type="InterPro" id="IPR011989">
    <property type="entry name" value="ARM-like"/>
</dbReference>
<dbReference type="EMBL" id="BLLK01000056">
    <property type="protein sequence ID" value="GFH56860.1"/>
    <property type="molecule type" value="Genomic_DNA"/>
</dbReference>
<dbReference type="GO" id="GO:0034198">
    <property type="term" value="P:cellular response to amino acid starvation"/>
    <property type="evidence" value="ECO:0007669"/>
    <property type="project" value="TreeGrafter"/>
</dbReference>
<evidence type="ECO:0000256" key="2">
    <source>
        <dbReference type="PROSITE-ProRule" id="PRU00103"/>
    </source>
</evidence>
<evidence type="ECO:0000313" key="4">
    <source>
        <dbReference type="EMBL" id="GFH56860.1"/>
    </source>
</evidence>
<dbReference type="Pfam" id="PF23271">
    <property type="entry name" value="HEAT_GCN1"/>
    <property type="match status" value="2"/>
</dbReference>
<dbReference type="PROSITE" id="PS50077">
    <property type="entry name" value="HEAT_REPEAT"/>
    <property type="match status" value="4"/>
</dbReference>
<dbReference type="Gene3D" id="1.25.10.10">
    <property type="entry name" value="Leucine-rich Repeat Variant"/>
    <property type="match status" value="6"/>
</dbReference>
<keyword evidence="5" id="KW-1185">Reference proteome</keyword>
<gene>
    <name evidence="4" type="ORF">CTEN210_13336</name>
</gene>
<feature type="repeat" description="HEAT" evidence="2">
    <location>
        <begin position="1514"/>
        <end position="1550"/>
    </location>
</feature>
<dbReference type="Pfam" id="PF24987">
    <property type="entry name" value="HEAT_EF3_N"/>
    <property type="match status" value="1"/>
</dbReference>
<feature type="repeat" description="HEAT" evidence="2">
    <location>
        <begin position="1870"/>
        <end position="1907"/>
    </location>
</feature>
<keyword evidence="1" id="KW-0677">Repeat</keyword>
<dbReference type="InterPro" id="IPR057546">
    <property type="entry name" value="HEAT_GCN1"/>
</dbReference>